<reference evidence="1 2" key="1">
    <citation type="submission" date="2007-04" db="EMBL/GenBank/DDBJ databases">
        <authorList>
            <person name="Fulton L."/>
            <person name="Clifton S."/>
            <person name="Fulton B."/>
            <person name="Xu J."/>
            <person name="Minx P."/>
            <person name="Pepin K.H."/>
            <person name="Johnson M."/>
            <person name="Thiruvilangam P."/>
            <person name="Bhonagiri V."/>
            <person name="Nash W.E."/>
            <person name="Mardis E.R."/>
            <person name="Wilson R.K."/>
        </authorList>
    </citation>
    <scope>NUCLEOTIDE SEQUENCE [LARGE SCALE GENOMIC DNA]</scope>
    <source>
        <strain evidence="1 2">ATCC 29149</strain>
    </source>
</reference>
<accession>A7B547</accession>
<protein>
    <submittedName>
        <fullName evidence="1">Uncharacterized protein</fullName>
    </submittedName>
</protein>
<proteinExistence type="predicted"/>
<reference evidence="1 2" key="2">
    <citation type="submission" date="2007-06" db="EMBL/GenBank/DDBJ databases">
        <title>Draft genome sequence of Ruminococcus gnavus (ATCC 29149).</title>
        <authorList>
            <person name="Sudarsanam P."/>
            <person name="Ley R."/>
            <person name="Guruge J."/>
            <person name="Turnbaugh P.J."/>
            <person name="Mahowald M."/>
            <person name="Liep D."/>
            <person name="Gordon J."/>
        </authorList>
    </citation>
    <scope>NUCLEOTIDE SEQUENCE [LARGE SCALE GENOMIC DNA]</scope>
    <source>
        <strain evidence="1 2">ATCC 29149</strain>
    </source>
</reference>
<name>A7B547_MEDG7</name>
<organism evidence="1 2">
    <name type="scientific">Mediterraneibacter gnavus (strain ATCC 29149 / DSM 114966 / JCM 6515 / VPI C7-9)</name>
    <name type="common">Ruminococcus gnavus</name>
    <dbReference type="NCBI Taxonomy" id="411470"/>
    <lineage>
        <taxon>Bacteria</taxon>
        <taxon>Bacillati</taxon>
        <taxon>Bacillota</taxon>
        <taxon>Clostridia</taxon>
        <taxon>Lachnospirales</taxon>
        <taxon>Lachnospiraceae</taxon>
        <taxon>Mediterraneibacter</taxon>
    </lineage>
</organism>
<dbReference type="PaxDb" id="411470-RUMGNA_02684"/>
<dbReference type="Proteomes" id="UP000004410">
    <property type="component" value="Unassembled WGS sequence"/>
</dbReference>
<gene>
    <name evidence="1" type="ORF">RUMGNA_02684</name>
</gene>
<evidence type="ECO:0000313" key="2">
    <source>
        <dbReference type="Proteomes" id="UP000004410"/>
    </source>
</evidence>
<dbReference type="AlphaFoldDB" id="A7B547"/>
<sequence length="48" mass="5804">MCYFRNDTTIRKRFRFCGISKMANLKEGKKEKIVKEFLHIIIDSFLCM</sequence>
<evidence type="ECO:0000313" key="1">
    <source>
        <dbReference type="EMBL" id="EDN77070.1"/>
    </source>
</evidence>
<dbReference type="EMBL" id="AAYG02000020">
    <property type="protein sequence ID" value="EDN77070.1"/>
    <property type="molecule type" value="Genomic_DNA"/>
</dbReference>
<comment type="caution">
    <text evidence="1">The sequence shown here is derived from an EMBL/GenBank/DDBJ whole genome shotgun (WGS) entry which is preliminary data.</text>
</comment>